<organism evidence="2 3">
    <name type="scientific">Novosphingobium ovatum</name>
    <dbReference type="NCBI Taxonomy" id="1908523"/>
    <lineage>
        <taxon>Bacteria</taxon>
        <taxon>Pseudomonadati</taxon>
        <taxon>Pseudomonadota</taxon>
        <taxon>Alphaproteobacteria</taxon>
        <taxon>Sphingomonadales</taxon>
        <taxon>Sphingomonadaceae</taxon>
        <taxon>Novosphingobium</taxon>
    </lineage>
</organism>
<evidence type="ECO:0000313" key="2">
    <source>
        <dbReference type="EMBL" id="NBC37276.1"/>
    </source>
</evidence>
<sequence>MHDDTPQPQGELPLGLEAAGSPTDVTGKRRALFAFLVGNRRQILAMGLTGACLLWGSWATHKLLGLEQRVTTIRKVALADLVREYVQGQARSGATPDQITAETGAYLQALNLAVARHAAQGEVLLLSNAVVAGDVPDITPQVRDEVYASLAKPQGGAAAPSAPSPSVQMQQFFDAKGADHGSGK</sequence>
<feature type="compositionally biased region" description="Low complexity" evidence="1">
    <location>
        <begin position="157"/>
        <end position="166"/>
    </location>
</feature>
<keyword evidence="3" id="KW-1185">Reference proteome</keyword>
<feature type="region of interest" description="Disordered" evidence="1">
    <location>
        <begin position="153"/>
        <end position="184"/>
    </location>
</feature>
<feature type="region of interest" description="Disordered" evidence="1">
    <location>
        <begin position="1"/>
        <end position="21"/>
    </location>
</feature>
<dbReference type="Proteomes" id="UP000753724">
    <property type="component" value="Unassembled WGS sequence"/>
</dbReference>
<dbReference type="InterPro" id="IPR014115">
    <property type="entry name" value="TrbI_Ftype"/>
</dbReference>
<dbReference type="EMBL" id="JAAAPO010000004">
    <property type="protein sequence ID" value="NBC37276.1"/>
    <property type="molecule type" value="Genomic_DNA"/>
</dbReference>
<evidence type="ECO:0000313" key="3">
    <source>
        <dbReference type="Proteomes" id="UP000753724"/>
    </source>
</evidence>
<accession>A0ABW9XFH8</accession>
<name>A0ABW9XFH8_9SPHN</name>
<evidence type="ECO:0000256" key="1">
    <source>
        <dbReference type="SAM" id="MobiDB-lite"/>
    </source>
</evidence>
<protein>
    <submittedName>
        <fullName evidence="2">TrbI F-type domain-containing protein</fullName>
    </submittedName>
</protein>
<proteinExistence type="predicted"/>
<reference evidence="3" key="1">
    <citation type="submission" date="2020-01" db="EMBL/GenBank/DDBJ databases">
        <title>Sphingomonas sp. strain CSW-10.</title>
        <authorList>
            <person name="Chen W.-M."/>
        </authorList>
    </citation>
    <scope>NUCLEOTIDE SEQUENCE [LARGE SCALE GENOMIC DNA]</scope>
    <source>
        <strain evidence="3">FSY-8</strain>
    </source>
</reference>
<dbReference type="RefSeq" id="WP_161719111.1">
    <property type="nucleotide sequence ID" value="NZ_JAAAPO010000004.1"/>
</dbReference>
<comment type="caution">
    <text evidence="2">The sequence shown here is derived from an EMBL/GenBank/DDBJ whole genome shotgun (WGS) entry which is preliminary data.</text>
</comment>
<dbReference type="Pfam" id="PF09677">
    <property type="entry name" value="TrbI_Ftype"/>
    <property type="match status" value="1"/>
</dbReference>
<gene>
    <name evidence="2" type="ORF">GTZ99_11990</name>
</gene>